<reference evidence="6 7" key="1">
    <citation type="submission" date="2016-09" db="EMBL/GenBank/DDBJ databases">
        <title>Photobacterium proteolyticum sp. nov. a protease producing bacterium isolated from ocean sediments of Laizhou Bay.</title>
        <authorList>
            <person name="Li Y."/>
        </authorList>
    </citation>
    <scope>NUCLEOTIDE SEQUENCE [LARGE SCALE GENOMIC DNA]</scope>
    <source>
        <strain evidence="6 7">13-12</strain>
    </source>
</reference>
<feature type="transmembrane region" description="Helical" evidence="5">
    <location>
        <begin position="6"/>
        <end position="28"/>
    </location>
</feature>
<keyword evidence="3 5" id="KW-1133">Transmembrane helix</keyword>
<dbReference type="PANTHER" id="PTHR10361">
    <property type="entry name" value="SODIUM-BILE ACID COTRANSPORTER"/>
    <property type="match status" value="1"/>
</dbReference>
<feature type="transmembrane region" description="Helical" evidence="5">
    <location>
        <begin position="96"/>
        <end position="117"/>
    </location>
</feature>
<dbReference type="Pfam" id="PF01758">
    <property type="entry name" value="SBF"/>
    <property type="match status" value="1"/>
</dbReference>
<feature type="transmembrane region" description="Helical" evidence="5">
    <location>
        <begin position="168"/>
        <end position="185"/>
    </location>
</feature>
<dbReference type="Proteomes" id="UP000186905">
    <property type="component" value="Unassembled WGS sequence"/>
</dbReference>
<evidence type="ECO:0000256" key="5">
    <source>
        <dbReference type="SAM" id="Phobius"/>
    </source>
</evidence>
<dbReference type="AlphaFoldDB" id="A0A1Q9GCT9"/>
<feature type="transmembrane region" description="Helical" evidence="5">
    <location>
        <begin position="247"/>
        <end position="271"/>
    </location>
</feature>
<evidence type="ECO:0000256" key="1">
    <source>
        <dbReference type="ARBA" id="ARBA00004141"/>
    </source>
</evidence>
<evidence type="ECO:0000313" key="7">
    <source>
        <dbReference type="Proteomes" id="UP000186905"/>
    </source>
</evidence>
<name>A0A1Q9GCT9_9GAMM</name>
<dbReference type="Gene3D" id="1.20.1530.20">
    <property type="match status" value="1"/>
</dbReference>
<dbReference type="STRING" id="1903952.BIT28_24540"/>
<keyword evidence="4 5" id="KW-0472">Membrane</keyword>
<proteinExistence type="predicted"/>
<evidence type="ECO:0000256" key="4">
    <source>
        <dbReference type="ARBA" id="ARBA00023136"/>
    </source>
</evidence>
<accession>A0A1Q9GCT9</accession>
<keyword evidence="2 5" id="KW-0812">Transmembrane</keyword>
<protein>
    <submittedName>
        <fullName evidence="6">Uncharacterized protein</fullName>
    </submittedName>
</protein>
<feature type="transmembrane region" description="Helical" evidence="5">
    <location>
        <begin position="69"/>
        <end position="89"/>
    </location>
</feature>
<dbReference type="InterPro" id="IPR038770">
    <property type="entry name" value="Na+/solute_symporter_sf"/>
</dbReference>
<dbReference type="OrthoDB" id="481541at2"/>
<feature type="transmembrane region" description="Helical" evidence="5">
    <location>
        <begin position="191"/>
        <end position="212"/>
    </location>
</feature>
<feature type="transmembrane region" description="Helical" evidence="5">
    <location>
        <begin position="129"/>
        <end position="147"/>
    </location>
</feature>
<dbReference type="EMBL" id="MJIL01000092">
    <property type="protein sequence ID" value="OLQ72194.1"/>
    <property type="molecule type" value="Genomic_DNA"/>
</dbReference>
<dbReference type="PANTHER" id="PTHR10361:SF28">
    <property type="entry name" value="P3 PROTEIN-RELATED"/>
    <property type="match status" value="1"/>
</dbReference>
<sequence length="277" mass="29570">MSLQTVFNIIVVVFTVANLAAMGLELNLREALKTLRSAHAIALILVWGWVVGPVLAWLIIRLIPLMEAYAAGLLLISLAPTAPFFPLMVRKARGDMHFAGAFMLLTTLGTVLLLPLLAPLMIKGLTVDVWSLAKPLLIMVLLPLLIGGAIRRGAPNAAEKLFPVVKKIGGIFLVLTLVLTLVLYGSDMLGAVGSFAPGALILFLLAITTISYKIGFGLKQQQRSSMALGMCTRNIAAYFGITNPPPGLFVMIVLVVPLAAIVAMVAAHLFARQVPTN</sequence>
<dbReference type="InterPro" id="IPR004710">
    <property type="entry name" value="Bilac:Na_transpt"/>
</dbReference>
<dbReference type="GO" id="GO:0016020">
    <property type="term" value="C:membrane"/>
    <property type="evidence" value="ECO:0007669"/>
    <property type="project" value="UniProtKB-SubCell"/>
</dbReference>
<organism evidence="6 7">
    <name type="scientific">Photobacterium proteolyticum</name>
    <dbReference type="NCBI Taxonomy" id="1903952"/>
    <lineage>
        <taxon>Bacteria</taxon>
        <taxon>Pseudomonadati</taxon>
        <taxon>Pseudomonadota</taxon>
        <taxon>Gammaproteobacteria</taxon>
        <taxon>Vibrionales</taxon>
        <taxon>Vibrionaceae</taxon>
        <taxon>Photobacterium</taxon>
    </lineage>
</organism>
<evidence type="ECO:0000256" key="2">
    <source>
        <dbReference type="ARBA" id="ARBA00022692"/>
    </source>
</evidence>
<evidence type="ECO:0000313" key="6">
    <source>
        <dbReference type="EMBL" id="OLQ72194.1"/>
    </source>
</evidence>
<feature type="transmembrane region" description="Helical" evidence="5">
    <location>
        <begin position="40"/>
        <end position="63"/>
    </location>
</feature>
<gene>
    <name evidence="6" type="ORF">BIT28_24540</name>
</gene>
<dbReference type="InterPro" id="IPR002657">
    <property type="entry name" value="BilAc:Na_symport/Acr3"/>
</dbReference>
<dbReference type="RefSeq" id="WP_075767170.1">
    <property type="nucleotide sequence ID" value="NZ_MJIL01000092.1"/>
</dbReference>
<comment type="subcellular location">
    <subcellularLocation>
        <location evidence="1">Membrane</location>
        <topology evidence="1">Multi-pass membrane protein</topology>
    </subcellularLocation>
</comment>
<evidence type="ECO:0000256" key="3">
    <source>
        <dbReference type="ARBA" id="ARBA00022989"/>
    </source>
</evidence>
<keyword evidence="7" id="KW-1185">Reference proteome</keyword>
<comment type="caution">
    <text evidence="6">The sequence shown here is derived from an EMBL/GenBank/DDBJ whole genome shotgun (WGS) entry which is preliminary data.</text>
</comment>